<comment type="caution">
    <text evidence="7">The sequence shown here is derived from an EMBL/GenBank/DDBJ whole genome shotgun (WGS) entry which is preliminary data.</text>
</comment>
<evidence type="ECO:0000256" key="3">
    <source>
        <dbReference type="ARBA" id="ARBA00022692"/>
    </source>
</evidence>
<evidence type="ECO:0000313" key="8">
    <source>
        <dbReference type="Proteomes" id="UP000240830"/>
    </source>
</evidence>
<feature type="transmembrane region" description="Helical" evidence="6">
    <location>
        <begin position="165"/>
        <end position="185"/>
    </location>
</feature>
<name>A0A2H9TN69_9FUNG</name>
<feature type="transmembrane region" description="Helical" evidence="6">
    <location>
        <begin position="224"/>
        <end position="253"/>
    </location>
</feature>
<dbReference type="InterPro" id="IPR005016">
    <property type="entry name" value="TDE1/TMS"/>
</dbReference>
<sequence>MWGSSAARISSMPADIVCDNACYSFFAAYRLGLALFLYHAIQALILVGVTEADDSRASLQNGFWSLKPFVLLGIAIGCFFIPYWLVAKMFWPILIAGILFMVVQGVLLVDLSFSWAEGILEGAERGKTIFKLLMIGLTISFLAIAVITVAVVFWKFDRSLERGLVIANSLLIVVMSVCSVLPSVQDATPSAGIFQSSLLGIYSLFVLVSAYIDDPSRSGTKSPIFDIIVTVVNVVFAYLAIAQVSFSIGSNLARLGPSSKGTFDTSDEAAGRYNYSLFHVNFALAALFTVLYITFWQGIDLSTGKVKIVESAVGYWSRVLASWGVGGLYIWSLYAPIVLDSRSF</sequence>
<dbReference type="GO" id="GO:0016020">
    <property type="term" value="C:membrane"/>
    <property type="evidence" value="ECO:0007669"/>
    <property type="project" value="UniProtKB-SubCell"/>
</dbReference>
<evidence type="ECO:0000256" key="1">
    <source>
        <dbReference type="ARBA" id="ARBA00004141"/>
    </source>
</evidence>
<feature type="transmembrane region" description="Helical" evidence="6">
    <location>
        <begin position="21"/>
        <end position="49"/>
    </location>
</feature>
<gene>
    <name evidence="7" type="ORF">PSACC_00986</name>
</gene>
<feature type="transmembrane region" description="Helical" evidence="6">
    <location>
        <begin position="128"/>
        <end position="153"/>
    </location>
</feature>
<comment type="subcellular location">
    <subcellularLocation>
        <location evidence="1">Membrane</location>
        <topology evidence="1">Multi-pass membrane protein</topology>
    </subcellularLocation>
</comment>
<dbReference type="Pfam" id="PF03348">
    <property type="entry name" value="Serinc"/>
    <property type="match status" value="2"/>
</dbReference>
<keyword evidence="5 6" id="KW-0472">Membrane</keyword>
<dbReference type="PANTHER" id="PTHR10383">
    <property type="entry name" value="SERINE INCORPORATOR"/>
    <property type="match status" value="1"/>
</dbReference>
<comment type="similarity">
    <text evidence="2">Belongs to the TDE1 family.</text>
</comment>
<feature type="transmembrane region" description="Helical" evidence="6">
    <location>
        <begin position="315"/>
        <end position="334"/>
    </location>
</feature>
<evidence type="ECO:0000313" key="7">
    <source>
        <dbReference type="EMBL" id="PJF19195.1"/>
    </source>
</evidence>
<keyword evidence="8" id="KW-1185">Reference proteome</keyword>
<feature type="transmembrane region" description="Helical" evidence="6">
    <location>
        <begin position="273"/>
        <end position="295"/>
    </location>
</feature>
<dbReference type="Proteomes" id="UP000240830">
    <property type="component" value="Unassembled WGS sequence"/>
</dbReference>
<feature type="transmembrane region" description="Helical" evidence="6">
    <location>
        <begin position="191"/>
        <end position="212"/>
    </location>
</feature>
<evidence type="ECO:0000256" key="2">
    <source>
        <dbReference type="ARBA" id="ARBA00006665"/>
    </source>
</evidence>
<evidence type="ECO:0000256" key="4">
    <source>
        <dbReference type="ARBA" id="ARBA00022989"/>
    </source>
</evidence>
<dbReference type="PANTHER" id="PTHR10383:SF9">
    <property type="entry name" value="SERINE INCORPORATOR, ISOFORM F"/>
    <property type="match status" value="1"/>
</dbReference>
<feature type="transmembrane region" description="Helical" evidence="6">
    <location>
        <begin position="69"/>
        <end position="86"/>
    </location>
</feature>
<keyword evidence="4 6" id="KW-1133">Transmembrane helix</keyword>
<reference evidence="7 8" key="1">
    <citation type="submission" date="2016-10" db="EMBL/GenBank/DDBJ databases">
        <title>The genome of Paramicrosporidium saccamoebae is the missing link in understanding Cryptomycota and Microsporidia evolution.</title>
        <authorList>
            <person name="Quandt C.A."/>
            <person name="Beaudet D."/>
            <person name="Corsaro D."/>
            <person name="Michel R."/>
            <person name="Corradi N."/>
            <person name="James T."/>
        </authorList>
    </citation>
    <scope>NUCLEOTIDE SEQUENCE [LARGE SCALE GENOMIC DNA]</scope>
    <source>
        <strain evidence="7 8">KSL3</strain>
    </source>
</reference>
<keyword evidence="3 6" id="KW-0812">Transmembrane</keyword>
<organism evidence="7 8">
    <name type="scientific">Paramicrosporidium saccamoebae</name>
    <dbReference type="NCBI Taxonomy" id="1246581"/>
    <lineage>
        <taxon>Eukaryota</taxon>
        <taxon>Fungi</taxon>
        <taxon>Fungi incertae sedis</taxon>
        <taxon>Cryptomycota</taxon>
        <taxon>Cryptomycota incertae sedis</taxon>
        <taxon>Paramicrosporidium</taxon>
    </lineage>
</organism>
<accession>A0A2H9TN69</accession>
<proteinExistence type="inferred from homology"/>
<dbReference type="AlphaFoldDB" id="A0A2H9TN69"/>
<feature type="transmembrane region" description="Helical" evidence="6">
    <location>
        <begin position="93"/>
        <end position="116"/>
    </location>
</feature>
<evidence type="ECO:0000256" key="6">
    <source>
        <dbReference type="SAM" id="Phobius"/>
    </source>
</evidence>
<dbReference type="EMBL" id="MTSL01000074">
    <property type="protein sequence ID" value="PJF19195.1"/>
    <property type="molecule type" value="Genomic_DNA"/>
</dbReference>
<dbReference type="OrthoDB" id="5963193at2759"/>
<protein>
    <submittedName>
        <fullName evidence="7">Uncharacterized protein</fullName>
    </submittedName>
</protein>
<evidence type="ECO:0000256" key="5">
    <source>
        <dbReference type="ARBA" id="ARBA00023136"/>
    </source>
</evidence>